<name>A0AAU7CBB9_9BACT</name>
<dbReference type="InterPro" id="IPR032710">
    <property type="entry name" value="NTF2-like_dom_sf"/>
</dbReference>
<organism evidence="2">
    <name type="scientific">Singulisphaera sp. Ch08</name>
    <dbReference type="NCBI Taxonomy" id="3120278"/>
    <lineage>
        <taxon>Bacteria</taxon>
        <taxon>Pseudomonadati</taxon>
        <taxon>Planctomycetota</taxon>
        <taxon>Planctomycetia</taxon>
        <taxon>Isosphaerales</taxon>
        <taxon>Isosphaeraceae</taxon>
        <taxon>Singulisphaera</taxon>
    </lineage>
</organism>
<accession>A0AAU7CBB9</accession>
<evidence type="ECO:0000313" key="2">
    <source>
        <dbReference type="EMBL" id="XBH02252.1"/>
    </source>
</evidence>
<feature type="domain" description="SnoaL-like" evidence="1">
    <location>
        <begin position="39"/>
        <end position="143"/>
    </location>
</feature>
<sequence length="154" mass="17564">MSAFVAADFIEQLPLAFRKGDSKVTIKEVEADNLRLLQANYQAIALGDFETFEEMLAEDVDFEILGPLTVPFLGSWQGRKQVAEAVRNHFAMLEEQCPELESVVAQGDTVVVSGRERGRYKETGHDYDVQWVQFHTFFEGKLIHMRQLVTHTRS</sequence>
<gene>
    <name evidence="2" type="ORF">V5E97_28525</name>
</gene>
<dbReference type="PANTHER" id="PTHR41252:SF1">
    <property type="entry name" value="BLR2505 PROTEIN"/>
    <property type="match status" value="1"/>
</dbReference>
<proteinExistence type="predicted"/>
<protein>
    <submittedName>
        <fullName evidence="2">Nuclear transport factor 2 family protein</fullName>
    </submittedName>
</protein>
<dbReference type="InterPro" id="IPR037401">
    <property type="entry name" value="SnoaL-like"/>
</dbReference>
<dbReference type="SUPFAM" id="SSF54427">
    <property type="entry name" value="NTF2-like"/>
    <property type="match status" value="1"/>
</dbReference>
<dbReference type="PANTHER" id="PTHR41252">
    <property type="entry name" value="BLR2505 PROTEIN"/>
    <property type="match status" value="1"/>
</dbReference>
<dbReference type="AlphaFoldDB" id="A0AAU7CBB9"/>
<dbReference type="Gene3D" id="3.10.450.50">
    <property type="match status" value="1"/>
</dbReference>
<reference evidence="2" key="1">
    <citation type="submission" date="2024-05" db="EMBL/GenBank/DDBJ databases">
        <title>Planctomycetes of the genus Singulisphaera possess chitinolytic capabilities.</title>
        <authorList>
            <person name="Ivanova A."/>
        </authorList>
    </citation>
    <scope>NUCLEOTIDE SEQUENCE</scope>
    <source>
        <strain evidence="2">Ch08T</strain>
    </source>
</reference>
<evidence type="ECO:0000259" key="1">
    <source>
        <dbReference type="Pfam" id="PF12680"/>
    </source>
</evidence>
<dbReference type="RefSeq" id="WP_406694994.1">
    <property type="nucleotide sequence ID" value="NZ_CP155447.1"/>
</dbReference>
<dbReference type="Pfam" id="PF12680">
    <property type="entry name" value="SnoaL_2"/>
    <property type="match status" value="1"/>
</dbReference>
<dbReference type="EMBL" id="CP155447">
    <property type="protein sequence ID" value="XBH02252.1"/>
    <property type="molecule type" value="Genomic_DNA"/>
</dbReference>